<evidence type="ECO:0000256" key="9">
    <source>
        <dbReference type="ARBA" id="ARBA00022777"/>
    </source>
</evidence>
<dbReference type="InterPro" id="IPR003758">
    <property type="entry name" value="LpxK"/>
</dbReference>
<keyword evidence="9 13" id="KW-0418">Kinase</keyword>
<dbReference type="Pfam" id="PF02606">
    <property type="entry name" value="LpxK"/>
    <property type="match status" value="1"/>
</dbReference>
<keyword evidence="14" id="KW-0472">Membrane</keyword>
<feature type="transmembrane region" description="Helical" evidence="14">
    <location>
        <begin position="18"/>
        <end position="40"/>
    </location>
</feature>
<evidence type="ECO:0000256" key="10">
    <source>
        <dbReference type="ARBA" id="ARBA00022840"/>
    </source>
</evidence>
<dbReference type="EMBL" id="LWDV01000010">
    <property type="protein sequence ID" value="OCL25608.1"/>
    <property type="molecule type" value="Genomic_DNA"/>
</dbReference>
<dbReference type="SUPFAM" id="SSF52540">
    <property type="entry name" value="P-loop containing nucleoside triphosphate hydrolases"/>
    <property type="match status" value="1"/>
</dbReference>
<keyword evidence="8 13" id="KW-0547">Nucleotide-binding</keyword>
<dbReference type="Proteomes" id="UP000093514">
    <property type="component" value="Unassembled WGS sequence"/>
</dbReference>
<evidence type="ECO:0000313" key="15">
    <source>
        <dbReference type="EMBL" id="OCL25608.1"/>
    </source>
</evidence>
<keyword evidence="5 13" id="KW-0444">Lipid biosynthesis</keyword>
<comment type="similarity">
    <text evidence="13">Belongs to the LpxK family.</text>
</comment>
<dbReference type="GO" id="GO:0005524">
    <property type="term" value="F:ATP binding"/>
    <property type="evidence" value="ECO:0007669"/>
    <property type="project" value="UniProtKB-UniRule"/>
</dbReference>
<feature type="binding site" evidence="13">
    <location>
        <begin position="66"/>
        <end position="73"/>
    </location>
    <ligand>
        <name>ATP</name>
        <dbReference type="ChEBI" id="CHEBI:30616"/>
    </ligand>
</feature>
<evidence type="ECO:0000256" key="6">
    <source>
        <dbReference type="ARBA" id="ARBA00022556"/>
    </source>
</evidence>
<sequence>MKIEEYLLDVINGKETGIIAKIILIVLNLLSFLYQGIVNLRKLMYSWGIKKQKSLAAKVISVGNITVGGTGKTPVVQLLAKTLVGKGHKVVILNRGYKANFSDEIGLVSDGNEVLMNAEEAGDEAYMLASSLKGIPVIIGSERSQTGEFACQEFDPDFIILDDAFQHLQVARDYDLVVIDATNPFGNEHLLPRGLLREPLSSLKRAHIFFLTKVDQIGDNKLRDIKKRLIEINPAAMIITTKHNPTYLRKINSNQQNEINLTGEKILAVSGIGNPKAFEETLRGLGAELIDKLRFADHHTYTRKEVLEIYALASEKNVDRIITTEKDAVSIDDDLLEEIELEMISFEVLGIEIGIIDSIYKFDELIDRLEVVR</sequence>
<accession>A0A1C0A647</accession>
<proteinExistence type="inferred from homology"/>
<dbReference type="EC" id="2.7.1.130" evidence="3 13"/>
<keyword evidence="10 13" id="KW-0067">ATP-binding</keyword>
<dbReference type="RefSeq" id="WP_068719520.1">
    <property type="nucleotide sequence ID" value="NZ_LWDV01000010.1"/>
</dbReference>
<evidence type="ECO:0000256" key="2">
    <source>
        <dbReference type="ARBA" id="ARBA00004870"/>
    </source>
</evidence>
<comment type="function">
    <text evidence="1 13">Transfers the gamma-phosphate of ATP to the 4'-position of a tetraacyldisaccharide 1-phosphate intermediate (termed DS-1-P) to form tetraacyldisaccharide 1,4'-bis-phosphate (lipid IVA).</text>
</comment>
<evidence type="ECO:0000256" key="8">
    <source>
        <dbReference type="ARBA" id="ARBA00022741"/>
    </source>
</evidence>
<keyword evidence="16" id="KW-1185">Reference proteome</keyword>
<dbReference type="PANTHER" id="PTHR42724:SF1">
    <property type="entry name" value="TETRAACYLDISACCHARIDE 4'-KINASE, MITOCHONDRIAL-RELATED"/>
    <property type="match status" value="1"/>
</dbReference>
<reference evidence="15 16" key="2">
    <citation type="submission" date="2016-08" db="EMBL/GenBank/DDBJ databases">
        <title>Orenia metallireducens sp. nov. strain Z6, a Novel Metal-reducing Firmicute from the Deep Subsurface.</title>
        <authorList>
            <person name="Maxim B.I."/>
            <person name="Kenneth K."/>
            <person name="Flynn T.M."/>
            <person name="Oloughlin E.J."/>
            <person name="Locke R.A."/>
            <person name="Weber J.R."/>
            <person name="Egan S.M."/>
            <person name="Mackie R.I."/>
            <person name="Cann I.K."/>
        </authorList>
    </citation>
    <scope>NUCLEOTIDE SEQUENCE [LARGE SCALE GENOMIC DNA]</scope>
    <source>
        <strain evidence="15 16">Z6</strain>
    </source>
</reference>
<keyword evidence="14" id="KW-1133">Transmembrane helix</keyword>
<evidence type="ECO:0000256" key="5">
    <source>
        <dbReference type="ARBA" id="ARBA00022516"/>
    </source>
</evidence>
<keyword evidence="7 13" id="KW-0808">Transferase</keyword>
<protein>
    <recommendedName>
        <fullName evidence="4 13">Tetraacyldisaccharide 4'-kinase</fullName>
        <ecNumber evidence="3 13">2.7.1.130</ecNumber>
    </recommendedName>
    <alternativeName>
        <fullName evidence="12 13">Lipid A 4'-kinase</fullName>
    </alternativeName>
</protein>
<comment type="pathway">
    <text evidence="2 13">Glycolipid biosynthesis; lipid IV(A) biosynthesis; lipid IV(A) from (3R)-3-hydroxytetradecanoyl-[acyl-carrier-protein] and UDP-N-acetyl-alpha-D-glucosamine: step 6/6.</text>
</comment>
<evidence type="ECO:0000256" key="11">
    <source>
        <dbReference type="ARBA" id="ARBA00023098"/>
    </source>
</evidence>
<reference evidence="16" key="1">
    <citation type="submission" date="2016-07" db="EMBL/GenBank/DDBJ databases">
        <authorList>
            <person name="Florea S."/>
            <person name="Webb J.S."/>
            <person name="Jaromczyk J."/>
            <person name="Schardl C.L."/>
        </authorList>
    </citation>
    <scope>NUCLEOTIDE SEQUENCE [LARGE SCALE GENOMIC DNA]</scope>
    <source>
        <strain evidence="16">Z6</strain>
    </source>
</reference>
<dbReference type="UniPathway" id="UPA00359">
    <property type="reaction ID" value="UER00482"/>
</dbReference>
<evidence type="ECO:0000256" key="13">
    <source>
        <dbReference type="HAMAP-Rule" id="MF_00409"/>
    </source>
</evidence>
<evidence type="ECO:0000256" key="1">
    <source>
        <dbReference type="ARBA" id="ARBA00002274"/>
    </source>
</evidence>
<dbReference type="GO" id="GO:0009029">
    <property type="term" value="F:lipid-A 4'-kinase activity"/>
    <property type="evidence" value="ECO:0007669"/>
    <property type="project" value="UniProtKB-UniRule"/>
</dbReference>
<dbReference type="AlphaFoldDB" id="A0A1C0A647"/>
<keyword evidence="6 13" id="KW-0441">Lipid A biosynthesis</keyword>
<dbReference type="Gene3D" id="3.40.50.300">
    <property type="entry name" value="P-loop containing nucleotide triphosphate hydrolases"/>
    <property type="match status" value="1"/>
</dbReference>
<dbReference type="OrthoDB" id="9789797at2"/>
<comment type="catalytic activity">
    <reaction evidence="13">
        <text>a lipid A disaccharide + ATP = a lipid IVA + ADP + H(+)</text>
        <dbReference type="Rhea" id="RHEA:67840"/>
        <dbReference type="ChEBI" id="CHEBI:15378"/>
        <dbReference type="ChEBI" id="CHEBI:30616"/>
        <dbReference type="ChEBI" id="CHEBI:176343"/>
        <dbReference type="ChEBI" id="CHEBI:176425"/>
        <dbReference type="ChEBI" id="CHEBI:456216"/>
        <dbReference type="EC" id="2.7.1.130"/>
    </reaction>
</comment>
<dbReference type="GO" id="GO:0009244">
    <property type="term" value="P:lipopolysaccharide core region biosynthetic process"/>
    <property type="evidence" value="ECO:0007669"/>
    <property type="project" value="TreeGrafter"/>
</dbReference>
<dbReference type="GO" id="GO:0005886">
    <property type="term" value="C:plasma membrane"/>
    <property type="evidence" value="ECO:0007669"/>
    <property type="project" value="TreeGrafter"/>
</dbReference>
<dbReference type="NCBIfam" id="TIGR00682">
    <property type="entry name" value="lpxK"/>
    <property type="match status" value="1"/>
</dbReference>
<gene>
    <name evidence="13" type="primary">lpxK</name>
    <name evidence="15" type="ORF">U472_14865</name>
</gene>
<comment type="caution">
    <text evidence="15">The sequence shown here is derived from an EMBL/GenBank/DDBJ whole genome shotgun (WGS) entry which is preliminary data.</text>
</comment>
<name>A0A1C0A647_9FIRM</name>
<dbReference type="InterPro" id="IPR027417">
    <property type="entry name" value="P-loop_NTPase"/>
</dbReference>
<keyword evidence="14" id="KW-0812">Transmembrane</keyword>
<evidence type="ECO:0000313" key="16">
    <source>
        <dbReference type="Proteomes" id="UP000093514"/>
    </source>
</evidence>
<keyword evidence="11 13" id="KW-0443">Lipid metabolism</keyword>
<dbReference type="HAMAP" id="MF_00409">
    <property type="entry name" value="LpxK"/>
    <property type="match status" value="1"/>
</dbReference>
<evidence type="ECO:0000256" key="14">
    <source>
        <dbReference type="SAM" id="Phobius"/>
    </source>
</evidence>
<dbReference type="PANTHER" id="PTHR42724">
    <property type="entry name" value="TETRAACYLDISACCHARIDE 4'-KINASE"/>
    <property type="match status" value="1"/>
</dbReference>
<evidence type="ECO:0000256" key="4">
    <source>
        <dbReference type="ARBA" id="ARBA00016436"/>
    </source>
</evidence>
<evidence type="ECO:0000256" key="12">
    <source>
        <dbReference type="ARBA" id="ARBA00029757"/>
    </source>
</evidence>
<evidence type="ECO:0000256" key="7">
    <source>
        <dbReference type="ARBA" id="ARBA00022679"/>
    </source>
</evidence>
<evidence type="ECO:0000256" key="3">
    <source>
        <dbReference type="ARBA" id="ARBA00012071"/>
    </source>
</evidence>
<organism evidence="15 16">
    <name type="scientific">Orenia metallireducens</name>
    <dbReference type="NCBI Taxonomy" id="1413210"/>
    <lineage>
        <taxon>Bacteria</taxon>
        <taxon>Bacillati</taxon>
        <taxon>Bacillota</taxon>
        <taxon>Clostridia</taxon>
        <taxon>Halanaerobiales</taxon>
        <taxon>Halobacteroidaceae</taxon>
        <taxon>Orenia</taxon>
    </lineage>
</organism>
<dbReference type="GO" id="GO:0009245">
    <property type="term" value="P:lipid A biosynthetic process"/>
    <property type="evidence" value="ECO:0007669"/>
    <property type="project" value="UniProtKB-UniRule"/>
</dbReference>